<accession>A0A5C0B628</accession>
<dbReference type="PROSITE" id="PS51721">
    <property type="entry name" value="G_CP"/>
    <property type="match status" value="1"/>
</dbReference>
<evidence type="ECO:0000256" key="2">
    <source>
        <dbReference type="ARBA" id="ARBA00022517"/>
    </source>
</evidence>
<dbReference type="PANTHER" id="PTHR32120:SF11">
    <property type="entry name" value="SMALL RIBOSOMAL SUBUNIT BIOGENESIS GTPASE RSGA 1, MITOCHONDRIAL-RELATED"/>
    <property type="match status" value="1"/>
</dbReference>
<feature type="domain" description="EngC GTPase" evidence="11">
    <location>
        <begin position="79"/>
        <end position="244"/>
    </location>
</feature>
<dbReference type="InterPro" id="IPR004881">
    <property type="entry name" value="Ribosome_biogen_GTPase_RsgA"/>
</dbReference>
<dbReference type="EC" id="3.6.1.-" evidence="10"/>
<dbReference type="Gene3D" id="3.40.50.300">
    <property type="entry name" value="P-loop containing nucleotide triphosphate hydrolases"/>
    <property type="match status" value="1"/>
</dbReference>
<comment type="subunit">
    <text evidence="10">Monomer. Associates with 30S ribosomal subunit, binds 16S rRNA.</text>
</comment>
<dbReference type="InterPro" id="IPR027417">
    <property type="entry name" value="P-loop_NTPase"/>
</dbReference>
<evidence type="ECO:0000256" key="7">
    <source>
        <dbReference type="ARBA" id="ARBA00022833"/>
    </source>
</evidence>
<dbReference type="EMBL" id="CP043046">
    <property type="protein sequence ID" value="QEI09153.1"/>
    <property type="molecule type" value="Genomic_DNA"/>
</dbReference>
<dbReference type="GO" id="GO:0019843">
    <property type="term" value="F:rRNA binding"/>
    <property type="evidence" value="ECO:0007669"/>
    <property type="project" value="UniProtKB-KW"/>
</dbReference>
<comment type="cofactor">
    <cofactor evidence="10">
        <name>Zn(2+)</name>
        <dbReference type="ChEBI" id="CHEBI:29105"/>
    </cofactor>
    <text evidence="10">Binds 1 zinc ion per subunit.</text>
</comment>
<feature type="binding site" evidence="10">
    <location>
        <begin position="118"/>
        <end position="121"/>
    </location>
    <ligand>
        <name>GTP</name>
        <dbReference type="ChEBI" id="CHEBI:37565"/>
    </ligand>
</feature>
<feature type="binding site" evidence="10">
    <location>
        <position position="270"/>
    </location>
    <ligand>
        <name>Zn(2+)</name>
        <dbReference type="ChEBI" id="CHEBI:29105"/>
    </ligand>
</feature>
<keyword evidence="9 10" id="KW-0342">GTP-binding</keyword>
<dbReference type="Gene3D" id="1.10.40.50">
    <property type="entry name" value="Probable gtpase engc, domain 3"/>
    <property type="match status" value="1"/>
</dbReference>
<keyword evidence="7 10" id="KW-0862">Zinc</keyword>
<keyword evidence="6 10" id="KW-0378">Hydrolase</keyword>
<dbReference type="SUPFAM" id="SSF50249">
    <property type="entry name" value="Nucleic acid-binding proteins"/>
    <property type="match status" value="1"/>
</dbReference>
<dbReference type="Pfam" id="PF03193">
    <property type="entry name" value="RsgA_GTPase"/>
    <property type="match status" value="1"/>
</dbReference>
<evidence type="ECO:0000256" key="4">
    <source>
        <dbReference type="ARBA" id="ARBA00022730"/>
    </source>
</evidence>
<protein>
    <recommendedName>
        <fullName evidence="10">Small ribosomal subunit biogenesis GTPase RsgA</fullName>
        <ecNumber evidence="10">3.6.1.-</ecNumber>
    </recommendedName>
</protein>
<dbReference type="AlphaFoldDB" id="A0A5C0B628"/>
<keyword evidence="2 10" id="KW-0690">Ribosome biogenesis</keyword>
<dbReference type="RefSeq" id="WP_148819005.1">
    <property type="nucleotide sequence ID" value="NZ_CP043046.1"/>
</dbReference>
<keyword evidence="8 10" id="KW-0694">RNA-binding</keyword>
<evidence type="ECO:0000259" key="11">
    <source>
        <dbReference type="PROSITE" id="PS50936"/>
    </source>
</evidence>
<evidence type="ECO:0000313" key="14">
    <source>
        <dbReference type="Proteomes" id="UP000325161"/>
    </source>
</evidence>
<gene>
    <name evidence="10 13" type="primary">rsgA</name>
    <name evidence="13" type="ORF">FXN63_06290</name>
</gene>
<dbReference type="PROSITE" id="PS50936">
    <property type="entry name" value="ENGC_GTPASE"/>
    <property type="match status" value="1"/>
</dbReference>
<evidence type="ECO:0000256" key="3">
    <source>
        <dbReference type="ARBA" id="ARBA00022723"/>
    </source>
</evidence>
<feature type="binding site" evidence="10">
    <location>
        <begin position="171"/>
        <end position="179"/>
    </location>
    <ligand>
        <name>GTP</name>
        <dbReference type="ChEBI" id="CHEBI:37565"/>
    </ligand>
</feature>
<evidence type="ECO:0000256" key="10">
    <source>
        <dbReference type="HAMAP-Rule" id="MF_01820"/>
    </source>
</evidence>
<organism evidence="13 14">
    <name type="scientific">Pigmentiphaga aceris</name>
    <dbReference type="NCBI Taxonomy" id="1940612"/>
    <lineage>
        <taxon>Bacteria</taxon>
        <taxon>Pseudomonadati</taxon>
        <taxon>Pseudomonadota</taxon>
        <taxon>Betaproteobacteria</taxon>
        <taxon>Burkholderiales</taxon>
        <taxon>Alcaligenaceae</taxon>
        <taxon>Pigmentiphaga</taxon>
    </lineage>
</organism>
<comment type="subcellular location">
    <subcellularLocation>
        <location evidence="10">Cytoplasm</location>
    </subcellularLocation>
</comment>
<dbReference type="InterPro" id="IPR031944">
    <property type="entry name" value="RsgA_N"/>
</dbReference>
<dbReference type="GO" id="GO:0042274">
    <property type="term" value="P:ribosomal small subunit biogenesis"/>
    <property type="evidence" value="ECO:0007669"/>
    <property type="project" value="UniProtKB-UniRule"/>
</dbReference>
<dbReference type="GO" id="GO:0005737">
    <property type="term" value="C:cytoplasm"/>
    <property type="evidence" value="ECO:0007669"/>
    <property type="project" value="UniProtKB-SubCell"/>
</dbReference>
<dbReference type="InterPro" id="IPR010914">
    <property type="entry name" value="RsgA_GTPase_dom"/>
</dbReference>
<dbReference type="InterPro" id="IPR012340">
    <property type="entry name" value="NA-bd_OB-fold"/>
</dbReference>
<dbReference type="NCBIfam" id="TIGR00157">
    <property type="entry name" value="ribosome small subunit-dependent GTPase A"/>
    <property type="match status" value="1"/>
</dbReference>
<evidence type="ECO:0000259" key="12">
    <source>
        <dbReference type="PROSITE" id="PS51721"/>
    </source>
</evidence>
<sequence length="315" mass="34410">MPTQLRGRVIAAFGRHFTVEFPDGTQRQCYPRGKKGLATVGDEVDIAIEGQKEGAIDAIVPRRNLLYRSDDMRSKQFAANVDQLLIVVATEPEFSQDLVGRALASAWSVGISPVLLLNKVDRLPKLEHARRRVAQLASIGVPVIELSAHDLDATRATLAPILRGKTSILLGQSAMGKSTLLNALVPDAMAATREHSEALNAGRHTTTTTRLYHLPPSLFGDTPESPDATPTGGYGDLIDSPGFQGFGLQHLSVEDIERGFPEFAKYAEQCRFYNCTHRHEPGCAVLAARDAGEIHAERYTLFTRILSEIEAAPKY</sequence>
<dbReference type="CDD" id="cd04466">
    <property type="entry name" value="S1_YloQ_GTPase"/>
    <property type="match status" value="1"/>
</dbReference>
<proteinExistence type="inferred from homology"/>
<dbReference type="GO" id="GO:0005525">
    <property type="term" value="F:GTP binding"/>
    <property type="evidence" value="ECO:0007669"/>
    <property type="project" value="UniProtKB-UniRule"/>
</dbReference>
<dbReference type="HAMAP" id="MF_01820">
    <property type="entry name" value="GTPase_RsgA"/>
    <property type="match status" value="1"/>
</dbReference>
<evidence type="ECO:0000313" key="13">
    <source>
        <dbReference type="EMBL" id="QEI09153.1"/>
    </source>
</evidence>
<dbReference type="Gene3D" id="2.40.50.140">
    <property type="entry name" value="Nucleic acid-binding proteins"/>
    <property type="match status" value="1"/>
</dbReference>
<feature type="binding site" evidence="10">
    <location>
        <position position="275"/>
    </location>
    <ligand>
        <name>Zn(2+)</name>
        <dbReference type="ChEBI" id="CHEBI:29105"/>
    </ligand>
</feature>
<evidence type="ECO:0000256" key="1">
    <source>
        <dbReference type="ARBA" id="ARBA00022490"/>
    </source>
</evidence>
<comment type="function">
    <text evidence="10">One of several proteins that assist in the late maturation steps of the functional core of the 30S ribosomal subunit. Helps release RbfA from mature subunits. May play a role in the assembly of ribosomal proteins into the subunit. Circularly permuted GTPase that catalyzes slow GTP hydrolysis, GTPase activity is stimulated by the 30S ribosomal subunit.</text>
</comment>
<dbReference type="GO" id="GO:0046872">
    <property type="term" value="F:metal ion binding"/>
    <property type="evidence" value="ECO:0007669"/>
    <property type="project" value="UniProtKB-KW"/>
</dbReference>
<evidence type="ECO:0000256" key="9">
    <source>
        <dbReference type="ARBA" id="ARBA00023134"/>
    </source>
</evidence>
<dbReference type="KEGG" id="pacr:FXN63_06290"/>
<keyword evidence="4 10" id="KW-0699">rRNA-binding</keyword>
<dbReference type="Proteomes" id="UP000325161">
    <property type="component" value="Chromosome"/>
</dbReference>
<keyword evidence="1 10" id="KW-0963">Cytoplasm</keyword>
<dbReference type="PANTHER" id="PTHR32120">
    <property type="entry name" value="SMALL RIBOSOMAL SUBUNIT BIOGENESIS GTPASE RSGA"/>
    <property type="match status" value="1"/>
</dbReference>
<evidence type="ECO:0000256" key="8">
    <source>
        <dbReference type="ARBA" id="ARBA00022884"/>
    </source>
</evidence>
<reference evidence="13 14" key="1">
    <citation type="submission" date="2019-08" db="EMBL/GenBank/DDBJ databases">
        <title>Amphibian skin-associated Pigmentiphaga: genome sequence and occurrence across geography and hosts.</title>
        <authorList>
            <person name="Bletz M.C."/>
            <person name="Bunk B."/>
            <person name="Sproeer C."/>
            <person name="Biwer P."/>
            <person name="Reiter S."/>
            <person name="Rabemananjara F.C.E."/>
            <person name="Schulz S."/>
            <person name="Overmann J."/>
            <person name="Vences M."/>
        </authorList>
    </citation>
    <scope>NUCLEOTIDE SEQUENCE [LARGE SCALE GENOMIC DNA]</scope>
    <source>
        <strain evidence="13 14">Mada1488</strain>
    </source>
</reference>
<dbReference type="CDD" id="cd01854">
    <property type="entry name" value="YjeQ_EngC"/>
    <property type="match status" value="1"/>
</dbReference>
<name>A0A5C0B628_9BURK</name>
<comment type="similarity">
    <text evidence="10">Belongs to the TRAFAC class YlqF/YawG GTPase family. RsgA subfamily.</text>
</comment>
<keyword evidence="5 10" id="KW-0547">Nucleotide-binding</keyword>
<feature type="binding site" evidence="10">
    <location>
        <position position="277"/>
    </location>
    <ligand>
        <name>Zn(2+)</name>
        <dbReference type="ChEBI" id="CHEBI:29105"/>
    </ligand>
</feature>
<dbReference type="GO" id="GO:0003924">
    <property type="term" value="F:GTPase activity"/>
    <property type="evidence" value="ECO:0007669"/>
    <property type="project" value="UniProtKB-UniRule"/>
</dbReference>
<dbReference type="OrthoDB" id="9809485at2"/>
<evidence type="ECO:0000256" key="5">
    <source>
        <dbReference type="ARBA" id="ARBA00022741"/>
    </source>
</evidence>
<evidence type="ECO:0000256" key="6">
    <source>
        <dbReference type="ARBA" id="ARBA00022801"/>
    </source>
</evidence>
<dbReference type="InterPro" id="IPR030378">
    <property type="entry name" value="G_CP_dom"/>
</dbReference>
<feature type="domain" description="CP-type G" evidence="12">
    <location>
        <begin position="68"/>
        <end position="246"/>
    </location>
</feature>
<keyword evidence="3 10" id="KW-0479">Metal-binding</keyword>
<keyword evidence="14" id="KW-1185">Reference proteome</keyword>
<feature type="binding site" evidence="10">
    <location>
        <position position="283"/>
    </location>
    <ligand>
        <name>Zn(2+)</name>
        <dbReference type="ChEBI" id="CHEBI:29105"/>
    </ligand>
</feature>
<dbReference type="SUPFAM" id="SSF52540">
    <property type="entry name" value="P-loop containing nucleoside triphosphate hydrolases"/>
    <property type="match status" value="1"/>
</dbReference>